<keyword evidence="5" id="KW-1185">Reference proteome</keyword>
<proteinExistence type="predicted"/>
<feature type="region of interest" description="Disordered" evidence="2">
    <location>
        <begin position="1"/>
        <end position="20"/>
    </location>
</feature>
<dbReference type="AlphaFoldDB" id="A0ABD0RTC5"/>
<keyword evidence="1" id="KW-0863">Zinc-finger</keyword>
<feature type="non-terminal residue" evidence="4">
    <location>
        <position position="1"/>
    </location>
</feature>
<dbReference type="Proteomes" id="UP001529510">
    <property type="component" value="Unassembled WGS sequence"/>
</dbReference>
<comment type="caution">
    <text evidence="4">The sequence shown here is derived from an EMBL/GenBank/DDBJ whole genome shotgun (WGS) entry which is preliminary data.</text>
</comment>
<dbReference type="Pfam" id="PF00098">
    <property type="entry name" value="zf-CCHC"/>
    <property type="match status" value="1"/>
</dbReference>
<protein>
    <recommendedName>
        <fullName evidence="3">CCHC-type domain-containing protein</fullName>
    </recommendedName>
</protein>
<feature type="region of interest" description="Disordered" evidence="2">
    <location>
        <begin position="108"/>
        <end position="142"/>
    </location>
</feature>
<gene>
    <name evidence="4" type="ORF">M9458_004888</name>
</gene>
<accession>A0ABD0RTC5</accession>
<dbReference type="SUPFAM" id="SSF57756">
    <property type="entry name" value="Retrovirus zinc finger-like domains"/>
    <property type="match status" value="1"/>
</dbReference>
<feature type="domain" description="CCHC-type" evidence="3">
    <location>
        <begin position="291"/>
        <end position="306"/>
    </location>
</feature>
<dbReference type="PANTHER" id="PTHR46939:SF1">
    <property type="entry name" value="ZINC FINGER CCHC DOMAIN-CONTAINING PROTEIN 2"/>
    <property type="match status" value="1"/>
</dbReference>
<sequence>SQSDNSAQEPAEKTHLAKGVGGKAVAMVNPLVAEPQNVITITIPLPQDLGASSASAYPQQQPPLGAFSVLSPGHCPLQPANTTAANNPVKTNAKASITANASSSLSSCSSQVPGPCPTTVPTHTPGPGPLPAPAVTHSTAQSDSLSYINSSSLPVTPQASGTQQQGGCNACGCRGSCGGNGAHQTPSYFLPPQPARQMFGPPPPFFHLSPSLCNSFPAQGHQNNGTPLPFYAHTGPPAAFLHAHTDHMLASQAGYNLPQMPPFRRFYPPVFPPVGMMSSGTNMKKTNNVSCYNCGMSGHYAQDCKQPSIDAGTGMKMPGTLY</sequence>
<evidence type="ECO:0000313" key="5">
    <source>
        <dbReference type="Proteomes" id="UP001529510"/>
    </source>
</evidence>
<evidence type="ECO:0000256" key="1">
    <source>
        <dbReference type="PROSITE-ProRule" id="PRU00047"/>
    </source>
</evidence>
<keyword evidence="1" id="KW-0479">Metal-binding</keyword>
<reference evidence="4 5" key="1">
    <citation type="submission" date="2024-05" db="EMBL/GenBank/DDBJ databases">
        <title>Genome sequencing and assembly of Indian major carp, Cirrhinus mrigala (Hamilton, 1822).</title>
        <authorList>
            <person name="Mohindra V."/>
            <person name="Chowdhury L.M."/>
            <person name="Lal K."/>
            <person name="Jena J.K."/>
        </authorList>
    </citation>
    <scope>NUCLEOTIDE SEQUENCE [LARGE SCALE GENOMIC DNA]</scope>
    <source>
        <strain evidence="4">CM1030</strain>
        <tissue evidence="4">Blood</tissue>
    </source>
</reference>
<dbReference type="Gene3D" id="4.10.60.10">
    <property type="entry name" value="Zinc finger, CCHC-type"/>
    <property type="match status" value="1"/>
</dbReference>
<dbReference type="InterPro" id="IPR001878">
    <property type="entry name" value="Znf_CCHC"/>
</dbReference>
<keyword evidence="1" id="KW-0862">Zinc</keyword>
<name>A0ABD0RTC5_CIRMR</name>
<feature type="compositionally biased region" description="Pro residues" evidence="2">
    <location>
        <begin position="114"/>
        <end position="132"/>
    </location>
</feature>
<evidence type="ECO:0000256" key="2">
    <source>
        <dbReference type="SAM" id="MobiDB-lite"/>
    </source>
</evidence>
<dbReference type="SMART" id="SM00343">
    <property type="entry name" value="ZnF_C2HC"/>
    <property type="match status" value="1"/>
</dbReference>
<dbReference type="EMBL" id="JAMKFB020000002">
    <property type="protein sequence ID" value="KAL0201701.1"/>
    <property type="molecule type" value="Genomic_DNA"/>
</dbReference>
<dbReference type="InterPro" id="IPR042793">
    <property type="entry name" value="ZCCHC2"/>
</dbReference>
<dbReference type="PROSITE" id="PS50158">
    <property type="entry name" value="ZF_CCHC"/>
    <property type="match status" value="1"/>
</dbReference>
<organism evidence="4 5">
    <name type="scientific">Cirrhinus mrigala</name>
    <name type="common">Mrigala</name>
    <dbReference type="NCBI Taxonomy" id="683832"/>
    <lineage>
        <taxon>Eukaryota</taxon>
        <taxon>Metazoa</taxon>
        <taxon>Chordata</taxon>
        <taxon>Craniata</taxon>
        <taxon>Vertebrata</taxon>
        <taxon>Euteleostomi</taxon>
        <taxon>Actinopterygii</taxon>
        <taxon>Neopterygii</taxon>
        <taxon>Teleostei</taxon>
        <taxon>Ostariophysi</taxon>
        <taxon>Cypriniformes</taxon>
        <taxon>Cyprinidae</taxon>
        <taxon>Labeoninae</taxon>
        <taxon>Labeonini</taxon>
        <taxon>Cirrhinus</taxon>
    </lineage>
</organism>
<dbReference type="InterPro" id="IPR036875">
    <property type="entry name" value="Znf_CCHC_sf"/>
</dbReference>
<dbReference type="PANTHER" id="PTHR46939">
    <property type="entry name" value="ZINC FINGER CCHC DOMAIN-CONTAINING PROTEIN 2"/>
    <property type="match status" value="1"/>
</dbReference>
<feature type="non-terminal residue" evidence="4">
    <location>
        <position position="322"/>
    </location>
</feature>
<dbReference type="GO" id="GO:0008270">
    <property type="term" value="F:zinc ion binding"/>
    <property type="evidence" value="ECO:0007669"/>
    <property type="project" value="UniProtKB-KW"/>
</dbReference>
<evidence type="ECO:0000313" key="4">
    <source>
        <dbReference type="EMBL" id="KAL0201701.1"/>
    </source>
</evidence>
<evidence type="ECO:0000259" key="3">
    <source>
        <dbReference type="PROSITE" id="PS50158"/>
    </source>
</evidence>